<dbReference type="Gene3D" id="2.60.120.200">
    <property type="match status" value="1"/>
</dbReference>
<name>A0ABZ2IJT5_9CAUL</name>
<dbReference type="RefSeq" id="WP_338578527.1">
    <property type="nucleotide sequence ID" value="NZ_CP146369.1"/>
</dbReference>
<dbReference type="EMBL" id="CP146369">
    <property type="protein sequence ID" value="WWT56317.1"/>
    <property type="molecule type" value="Genomic_DNA"/>
</dbReference>
<keyword evidence="1" id="KW-0732">Signal</keyword>
<organism evidence="2 3">
    <name type="scientific">Brevundimonas olei</name>
    <dbReference type="NCBI Taxonomy" id="657642"/>
    <lineage>
        <taxon>Bacteria</taxon>
        <taxon>Pseudomonadati</taxon>
        <taxon>Pseudomonadota</taxon>
        <taxon>Alphaproteobacteria</taxon>
        <taxon>Caulobacterales</taxon>
        <taxon>Caulobacteraceae</taxon>
        <taxon>Brevundimonas</taxon>
    </lineage>
</organism>
<evidence type="ECO:0000313" key="2">
    <source>
        <dbReference type="EMBL" id="WWT56317.1"/>
    </source>
</evidence>
<dbReference type="SUPFAM" id="SSF49899">
    <property type="entry name" value="Concanavalin A-like lectins/glucanases"/>
    <property type="match status" value="1"/>
</dbReference>
<feature type="signal peptide" evidence="1">
    <location>
        <begin position="1"/>
        <end position="25"/>
    </location>
</feature>
<dbReference type="Proteomes" id="UP001363460">
    <property type="component" value="Chromosome"/>
</dbReference>
<dbReference type="PROSITE" id="PS51257">
    <property type="entry name" value="PROKAR_LIPOPROTEIN"/>
    <property type="match status" value="1"/>
</dbReference>
<dbReference type="Pfam" id="PF13385">
    <property type="entry name" value="Laminin_G_3"/>
    <property type="match status" value="1"/>
</dbReference>
<accession>A0ABZ2IJT5</accession>
<protein>
    <submittedName>
        <fullName evidence="2">LamG domain-containing protein</fullName>
    </submittedName>
</protein>
<proteinExistence type="predicted"/>
<evidence type="ECO:0000256" key="1">
    <source>
        <dbReference type="SAM" id="SignalP"/>
    </source>
</evidence>
<evidence type="ECO:0000313" key="3">
    <source>
        <dbReference type="Proteomes" id="UP001363460"/>
    </source>
</evidence>
<sequence length="239" mass="26084">MRAPFLPTRRLTLMGGLALTTAACASSPGRATLRSPADLWTFDRLDEIGGHAVKAEGGPRLTDSPWGQAASFDGVDDALFIENHPLAGASRFTFEALFRPDGGAHEQRWFHLQETPPPDAGPDWPGTRFLFEIRVFGEQWCLDAFTKGPGYNHTLIFPDKLHPVGAWAHVAQTFDGATYRSYVNGRLEGEAPLAFKPQGPGASSIGCRFNRVNYFNGAVRAAAFSRSALTPDQFVLPRP</sequence>
<keyword evidence="3" id="KW-1185">Reference proteome</keyword>
<feature type="chain" id="PRO_5045545713" evidence="1">
    <location>
        <begin position="26"/>
        <end position="239"/>
    </location>
</feature>
<dbReference type="InterPro" id="IPR013320">
    <property type="entry name" value="ConA-like_dom_sf"/>
</dbReference>
<gene>
    <name evidence="2" type="ORF">V8J38_07725</name>
</gene>
<reference evidence="2 3" key="1">
    <citation type="submission" date="2024-02" db="EMBL/GenBank/DDBJ databases">
        <title>Distribution and functional of Brevundimonas-related endobacteria within Verticillium dahliae.</title>
        <authorList>
            <person name="Zeng H."/>
        </authorList>
    </citation>
    <scope>NUCLEOTIDE SEQUENCE [LARGE SCALE GENOMIC DNA]</scope>
    <source>
        <strain evidence="2 3">TRM 44200</strain>
    </source>
</reference>